<name>A0A7W9WY22_9BURK</name>
<dbReference type="Proteomes" id="UP000540787">
    <property type="component" value="Unassembled WGS sequence"/>
</dbReference>
<sequence>MTDATPDARCTLSPQGTLTTVRVGSKCKVSYKFDTRATSAALVVPYVVSIDGQVLPEYADKPGALRGQRTIDLLVNPGSKVALFLNSDVHPSHRSNPVYALEVGRDDVQVNIVEKKGRIGHELATLRAPVCRPGATPGKRLQVYDAALTGDIWMQISHLYTSAEADALLPADTAPAIRAAVRSIYAGLARPEVSVKFAASDTGPALTRRVVFRDEMQGNVLENTTHCPWLTGILPRTHPCAFAALLTEAHAAGVTSVAVTSGWRPSLGSIAHRAGLGLDITYLEGGGQTVFLNRASLTNGSAAGNGNVSAREKVLWREHQDAKAERATRERERGEMRDRLARNRESGNPAQLVSELADANVRLVAARDRENIAREEWDRERNLHEPVLICKLRDRLVRNASVKQLFDPWYMDADTTDQIAPVANEQRRTNPNERLHNNHLHITVREPKIL</sequence>
<proteinExistence type="predicted"/>
<accession>A0A7W9WY22</accession>
<evidence type="ECO:0000313" key="2">
    <source>
        <dbReference type="EMBL" id="MBB6132952.1"/>
    </source>
</evidence>
<dbReference type="EMBL" id="JACHBX010000001">
    <property type="protein sequence ID" value="MBB6132952.1"/>
    <property type="molecule type" value="Genomic_DNA"/>
</dbReference>
<feature type="region of interest" description="Disordered" evidence="1">
    <location>
        <begin position="319"/>
        <end position="349"/>
    </location>
</feature>
<dbReference type="RefSeq" id="WP_183551918.1">
    <property type="nucleotide sequence ID" value="NZ_JACHBX010000001.1"/>
</dbReference>
<keyword evidence="3" id="KW-1185">Reference proteome</keyword>
<reference evidence="2 3" key="1">
    <citation type="submission" date="2020-08" db="EMBL/GenBank/DDBJ databases">
        <title>The Agave Microbiome: Exploring the role of microbial communities in plant adaptations to desert environments.</title>
        <authorList>
            <person name="Partida-Martinez L.P."/>
        </authorList>
    </citation>
    <scope>NUCLEOTIDE SEQUENCE [LARGE SCALE GENOMIC DNA]</scope>
    <source>
        <strain evidence="2 3">AT3.2</strain>
    </source>
</reference>
<feature type="compositionally biased region" description="Basic and acidic residues" evidence="1">
    <location>
        <begin position="319"/>
        <end position="345"/>
    </location>
</feature>
<organism evidence="2 3">
    <name type="scientific">Massilia aurea</name>
    <dbReference type="NCBI Taxonomy" id="373040"/>
    <lineage>
        <taxon>Bacteria</taxon>
        <taxon>Pseudomonadati</taxon>
        <taxon>Pseudomonadota</taxon>
        <taxon>Betaproteobacteria</taxon>
        <taxon>Burkholderiales</taxon>
        <taxon>Oxalobacteraceae</taxon>
        <taxon>Telluria group</taxon>
        <taxon>Massilia</taxon>
    </lineage>
</organism>
<dbReference type="AlphaFoldDB" id="A0A7W9WY22"/>
<evidence type="ECO:0000256" key="1">
    <source>
        <dbReference type="SAM" id="MobiDB-lite"/>
    </source>
</evidence>
<comment type="caution">
    <text evidence="2">The sequence shown here is derived from an EMBL/GenBank/DDBJ whole genome shotgun (WGS) entry which is preliminary data.</text>
</comment>
<gene>
    <name evidence="2" type="ORF">HD842_001063</name>
</gene>
<protein>
    <submittedName>
        <fullName evidence="2">Uncharacterized protein</fullName>
    </submittedName>
</protein>
<evidence type="ECO:0000313" key="3">
    <source>
        <dbReference type="Proteomes" id="UP000540787"/>
    </source>
</evidence>